<keyword evidence="8" id="KW-1003">Cell membrane</keyword>
<dbReference type="EMBL" id="DQVE01000014">
    <property type="protein sequence ID" value="HIP98004.1"/>
    <property type="molecule type" value="Genomic_DNA"/>
</dbReference>
<dbReference type="GO" id="GO:0042773">
    <property type="term" value="P:ATP synthesis coupled electron transport"/>
    <property type="evidence" value="ECO:0007669"/>
    <property type="project" value="InterPro"/>
</dbReference>
<keyword evidence="6 8" id="KW-1133">Transmembrane helix</keyword>
<feature type="transmembrane region" description="Helical" evidence="8">
    <location>
        <begin position="61"/>
        <end position="87"/>
    </location>
</feature>
<dbReference type="Proteomes" id="UP000606463">
    <property type="component" value="Unassembled WGS sequence"/>
</dbReference>
<comment type="subcellular location">
    <subcellularLocation>
        <location evidence="8">Cell membrane</location>
        <topology evidence="8">Multi-pass membrane protein</topology>
    </subcellularLocation>
    <subcellularLocation>
        <location evidence="1">Membrane</location>
        <topology evidence="1">Multi-pass membrane protein</topology>
    </subcellularLocation>
</comment>
<sequence length="103" mass="11201">MQFTQEPMLWFLLVAVSLLAIGVYGLLSRKSILKMIISIEIIVNGANVGLAAFATQHGADGVILAFFAIALAALEVAVGLTLLIILARKYSITFPEKINNLRW</sequence>
<keyword evidence="8" id="KW-0830">Ubiquinone</keyword>
<keyword evidence="8" id="KW-1278">Translocase</keyword>
<dbReference type="AlphaFoldDB" id="A0A9D1CEW9"/>
<name>A0A9D1CEW9_AQUAO</name>
<keyword evidence="7 8" id="KW-0472">Membrane</keyword>
<dbReference type="GO" id="GO:0050136">
    <property type="term" value="F:NADH dehydrogenase (quinone) (non-electrogenic) activity"/>
    <property type="evidence" value="ECO:0007669"/>
    <property type="project" value="UniProtKB-UniRule"/>
</dbReference>
<comment type="similarity">
    <text evidence="2 8">Belongs to the complex I subunit 4L family.</text>
</comment>
<comment type="caution">
    <text evidence="9">The sequence shown here is derived from an EMBL/GenBank/DDBJ whole genome shotgun (WGS) entry which is preliminary data.</text>
</comment>
<accession>A0A9D1CEW9</accession>
<dbReference type="NCBIfam" id="NF004320">
    <property type="entry name" value="PRK05715.1-2"/>
    <property type="match status" value="1"/>
</dbReference>
<evidence type="ECO:0000256" key="8">
    <source>
        <dbReference type="HAMAP-Rule" id="MF_01456"/>
    </source>
</evidence>
<dbReference type="GO" id="GO:0048038">
    <property type="term" value="F:quinone binding"/>
    <property type="evidence" value="ECO:0007669"/>
    <property type="project" value="UniProtKB-KW"/>
</dbReference>
<dbReference type="GO" id="GO:0030964">
    <property type="term" value="C:NADH dehydrogenase complex"/>
    <property type="evidence" value="ECO:0007669"/>
    <property type="project" value="TreeGrafter"/>
</dbReference>
<comment type="subunit">
    <text evidence="8">NDH-1 is composed of 14 different subunits. Subunits NuoA, H, J, K, L, M, N constitute the membrane sector of the complex.</text>
</comment>
<keyword evidence="8" id="KW-0520">NAD</keyword>
<evidence type="ECO:0000256" key="6">
    <source>
        <dbReference type="ARBA" id="ARBA00022989"/>
    </source>
</evidence>
<evidence type="ECO:0000256" key="5">
    <source>
        <dbReference type="ARBA" id="ARBA00022692"/>
    </source>
</evidence>
<comment type="function">
    <text evidence="8">NDH-1 shuttles electrons from NADH, via FMN and iron-sulfur (Fe-S) centers, to quinones in the respiratory chain. The immediate electron acceptor for the enzyme in this species is believed to be ubiquinone. Couples the redox reaction to proton translocation (for every two electrons transferred, four hydrogen ions are translocated across the cytoplasmic membrane), and thus conserves the redox energy in a proton gradient.</text>
</comment>
<keyword evidence="9" id="KW-0560">Oxidoreductase</keyword>
<dbReference type="GO" id="GO:0005886">
    <property type="term" value="C:plasma membrane"/>
    <property type="evidence" value="ECO:0007669"/>
    <property type="project" value="UniProtKB-SubCell"/>
</dbReference>
<dbReference type="PANTHER" id="PTHR11434:SF16">
    <property type="entry name" value="NADH-UBIQUINONE OXIDOREDUCTASE CHAIN 4L"/>
    <property type="match status" value="1"/>
</dbReference>
<organism evidence="9 10">
    <name type="scientific">Aquifex aeolicus</name>
    <dbReference type="NCBI Taxonomy" id="63363"/>
    <lineage>
        <taxon>Bacteria</taxon>
        <taxon>Pseudomonadati</taxon>
        <taxon>Aquificota</taxon>
        <taxon>Aquificia</taxon>
        <taxon>Aquificales</taxon>
        <taxon>Aquificaceae</taxon>
        <taxon>Aquifex</taxon>
    </lineage>
</organism>
<dbReference type="Pfam" id="PF00420">
    <property type="entry name" value="Oxidored_q2"/>
    <property type="match status" value="1"/>
</dbReference>
<reference evidence="9" key="1">
    <citation type="journal article" date="2020" name="ISME J.">
        <title>Gammaproteobacteria mediating utilization of methyl-, sulfur- and petroleum organic compounds in deep ocean hydrothermal plumes.</title>
        <authorList>
            <person name="Zhou Z."/>
            <person name="Liu Y."/>
            <person name="Pan J."/>
            <person name="Cron B.R."/>
            <person name="Toner B.M."/>
            <person name="Anantharaman K."/>
            <person name="Breier J.A."/>
            <person name="Dick G.J."/>
            <person name="Li M."/>
        </authorList>
    </citation>
    <scope>NUCLEOTIDE SEQUENCE</scope>
    <source>
        <strain evidence="9">SZUA-1501</strain>
    </source>
</reference>
<feature type="transmembrane region" description="Helical" evidence="8">
    <location>
        <begin position="36"/>
        <end position="55"/>
    </location>
</feature>
<protein>
    <recommendedName>
        <fullName evidence="8">NADH-quinone oxidoreductase subunit K</fullName>
        <ecNumber evidence="8">7.1.1.-</ecNumber>
    </recommendedName>
    <alternativeName>
        <fullName evidence="8">NADH dehydrogenase I subunit K</fullName>
    </alternativeName>
    <alternativeName>
        <fullName evidence="8">NDH-1 subunit K</fullName>
    </alternativeName>
</protein>
<keyword evidence="3 8" id="KW-0813">Transport</keyword>
<dbReference type="Gene3D" id="1.10.287.3510">
    <property type="match status" value="1"/>
</dbReference>
<dbReference type="PANTHER" id="PTHR11434">
    <property type="entry name" value="NADH-UBIQUINONE OXIDOREDUCTASE SUBUNIT ND4L"/>
    <property type="match status" value="1"/>
</dbReference>
<evidence type="ECO:0000256" key="2">
    <source>
        <dbReference type="ARBA" id="ARBA00010519"/>
    </source>
</evidence>
<gene>
    <name evidence="8 9" type="primary">nuoK</name>
    <name evidence="9" type="ORF">EYH37_01360</name>
</gene>
<evidence type="ECO:0000256" key="3">
    <source>
        <dbReference type="ARBA" id="ARBA00022448"/>
    </source>
</evidence>
<proteinExistence type="inferred from homology"/>
<keyword evidence="4" id="KW-0997">Cell inner membrane</keyword>
<evidence type="ECO:0000313" key="9">
    <source>
        <dbReference type="EMBL" id="HIP98004.1"/>
    </source>
</evidence>
<feature type="transmembrane region" description="Helical" evidence="8">
    <location>
        <begin position="7"/>
        <end position="27"/>
    </location>
</feature>
<keyword evidence="8" id="KW-0874">Quinone</keyword>
<dbReference type="HAMAP" id="MF_01456">
    <property type="entry name" value="NDH1_NuoK"/>
    <property type="match status" value="1"/>
</dbReference>
<dbReference type="InterPro" id="IPR001133">
    <property type="entry name" value="NADH_UbQ_OxRdtase_chain4L/K"/>
</dbReference>
<dbReference type="InterPro" id="IPR039428">
    <property type="entry name" value="NUOK/Mnh_C1-like"/>
</dbReference>
<evidence type="ECO:0000256" key="4">
    <source>
        <dbReference type="ARBA" id="ARBA00022519"/>
    </source>
</evidence>
<evidence type="ECO:0000313" key="10">
    <source>
        <dbReference type="Proteomes" id="UP000606463"/>
    </source>
</evidence>
<evidence type="ECO:0000256" key="1">
    <source>
        <dbReference type="ARBA" id="ARBA00004141"/>
    </source>
</evidence>
<dbReference type="EC" id="7.1.1.-" evidence="8"/>
<keyword evidence="5 8" id="KW-0812">Transmembrane</keyword>
<comment type="catalytic activity">
    <reaction evidence="8">
        <text>a quinone + NADH + 5 H(+)(in) = a quinol + NAD(+) + 4 H(+)(out)</text>
        <dbReference type="Rhea" id="RHEA:57888"/>
        <dbReference type="ChEBI" id="CHEBI:15378"/>
        <dbReference type="ChEBI" id="CHEBI:24646"/>
        <dbReference type="ChEBI" id="CHEBI:57540"/>
        <dbReference type="ChEBI" id="CHEBI:57945"/>
        <dbReference type="ChEBI" id="CHEBI:132124"/>
    </reaction>
</comment>
<evidence type="ECO:0000256" key="7">
    <source>
        <dbReference type="ARBA" id="ARBA00023136"/>
    </source>
</evidence>